<dbReference type="AlphaFoldDB" id="A0A4V3FKS1"/>
<dbReference type="Proteomes" id="UP000295151">
    <property type="component" value="Unassembled WGS sequence"/>
</dbReference>
<name>A0A4V3FKS1_9ACTN</name>
<comment type="caution">
    <text evidence="2">The sequence shown here is derived from an EMBL/GenBank/DDBJ whole genome shotgun (WGS) entry which is preliminary data.</text>
</comment>
<dbReference type="InterPro" id="IPR012338">
    <property type="entry name" value="Beta-lactam/transpept-like"/>
</dbReference>
<organism evidence="2 3">
    <name type="scientific">Kribbella voronezhensis</name>
    <dbReference type="NCBI Taxonomy" id="2512212"/>
    <lineage>
        <taxon>Bacteria</taxon>
        <taxon>Bacillati</taxon>
        <taxon>Actinomycetota</taxon>
        <taxon>Actinomycetes</taxon>
        <taxon>Propionibacteriales</taxon>
        <taxon>Kribbellaceae</taxon>
        <taxon>Kribbella</taxon>
    </lineage>
</organism>
<feature type="domain" description="Beta-lactamase-related" evidence="1">
    <location>
        <begin position="10"/>
        <end position="358"/>
    </location>
</feature>
<accession>A0A4V3FKS1</accession>
<dbReference type="SUPFAM" id="SSF56601">
    <property type="entry name" value="beta-lactamase/transpeptidase-like"/>
    <property type="match status" value="1"/>
</dbReference>
<sequence>MTSWQAVDRLDEAMAGYVDRGEVAGLITLVSRPGEVRVNVLGALAYGGAPLERDSLFRVASWTKPIVAATAMILVDEGHLELDAPIDDLLPELASPRVLSRPDGPVDETVPAERPITLRDLLTFRLGLGEPMAAPNSLPLQQAEAALGVRTFGPPKPRTSLEPDEWIRRLATLPLQYQPGERWRYATGSHILGVLLARASGQPLEVLLRERLFEPLGMKDTGFAVPADQRARLTTAYLGQGVYDDAADSQWLEPPSFPDAGGGLISTADDFAAFAQLLVAGGAGIVSPQSVSAMTTDHLSAEQRADAAAFLGSDAGWGFGLAVLPDRYGWAGGLGTLWYTLPEQQTFALLLTQRALWTPAPGLLETFDTALTG</sequence>
<protein>
    <submittedName>
        <fullName evidence="2">CubicO group peptidase (Beta-lactamase class C family)</fullName>
    </submittedName>
</protein>
<dbReference type="PANTHER" id="PTHR43283">
    <property type="entry name" value="BETA-LACTAMASE-RELATED"/>
    <property type="match status" value="1"/>
</dbReference>
<dbReference type="RefSeq" id="WP_133981046.1">
    <property type="nucleotide sequence ID" value="NZ_SOCE01000001.1"/>
</dbReference>
<gene>
    <name evidence="2" type="ORF">EV138_4876</name>
</gene>
<dbReference type="PANTHER" id="PTHR43283:SF3">
    <property type="entry name" value="BETA-LACTAMASE FAMILY PROTEIN (AFU_ORTHOLOGUE AFUA_5G07500)"/>
    <property type="match status" value="1"/>
</dbReference>
<dbReference type="InterPro" id="IPR001466">
    <property type="entry name" value="Beta-lactam-related"/>
</dbReference>
<dbReference type="Pfam" id="PF00144">
    <property type="entry name" value="Beta-lactamase"/>
    <property type="match status" value="1"/>
</dbReference>
<proteinExistence type="predicted"/>
<dbReference type="InterPro" id="IPR050789">
    <property type="entry name" value="Diverse_Enzym_Activities"/>
</dbReference>
<evidence type="ECO:0000313" key="3">
    <source>
        <dbReference type="Proteomes" id="UP000295151"/>
    </source>
</evidence>
<keyword evidence="3" id="KW-1185">Reference proteome</keyword>
<evidence type="ECO:0000313" key="2">
    <source>
        <dbReference type="EMBL" id="TDU91273.1"/>
    </source>
</evidence>
<reference evidence="2 3" key="1">
    <citation type="submission" date="2019-03" db="EMBL/GenBank/DDBJ databases">
        <title>Genomic Encyclopedia of Type Strains, Phase III (KMG-III): the genomes of soil and plant-associated and newly described type strains.</title>
        <authorList>
            <person name="Whitman W."/>
        </authorList>
    </citation>
    <scope>NUCLEOTIDE SEQUENCE [LARGE SCALE GENOMIC DNA]</scope>
    <source>
        <strain evidence="2 3">VKM Ac-2575</strain>
    </source>
</reference>
<dbReference type="Gene3D" id="3.40.710.10">
    <property type="entry name" value="DD-peptidase/beta-lactamase superfamily"/>
    <property type="match status" value="1"/>
</dbReference>
<dbReference type="OrthoDB" id="4281716at2"/>
<evidence type="ECO:0000259" key="1">
    <source>
        <dbReference type="Pfam" id="PF00144"/>
    </source>
</evidence>
<dbReference type="EMBL" id="SOCE01000001">
    <property type="protein sequence ID" value="TDU91273.1"/>
    <property type="molecule type" value="Genomic_DNA"/>
</dbReference>